<feature type="transmembrane region" description="Helical" evidence="1">
    <location>
        <begin position="184"/>
        <end position="203"/>
    </location>
</feature>
<proteinExistence type="predicted"/>
<name>A0ABS3TSS7_9PSED</name>
<keyword evidence="1" id="KW-0812">Transmembrane</keyword>
<keyword evidence="1" id="KW-0472">Membrane</keyword>
<feature type="transmembrane region" description="Helical" evidence="1">
    <location>
        <begin position="49"/>
        <end position="73"/>
    </location>
</feature>
<evidence type="ECO:0000256" key="1">
    <source>
        <dbReference type="SAM" id="Phobius"/>
    </source>
</evidence>
<keyword evidence="1" id="KW-1133">Transmembrane helix</keyword>
<feature type="transmembrane region" description="Helical" evidence="1">
    <location>
        <begin position="215"/>
        <end position="233"/>
    </location>
</feature>
<dbReference type="Proteomes" id="UP000669060">
    <property type="component" value="Unassembled WGS sequence"/>
</dbReference>
<organism evidence="2 3">
    <name type="scientific">Pseudomonas schmalbachii</name>
    <dbReference type="NCBI Taxonomy" id="2816993"/>
    <lineage>
        <taxon>Bacteria</taxon>
        <taxon>Pseudomonadati</taxon>
        <taxon>Pseudomonadota</taxon>
        <taxon>Gammaproteobacteria</taxon>
        <taxon>Pseudomonadales</taxon>
        <taxon>Pseudomonadaceae</taxon>
        <taxon>Pseudomonas</taxon>
    </lineage>
</organism>
<evidence type="ECO:0000313" key="2">
    <source>
        <dbReference type="EMBL" id="MBO3276727.1"/>
    </source>
</evidence>
<comment type="caution">
    <text evidence="2">The sequence shown here is derived from an EMBL/GenBank/DDBJ whole genome shotgun (WGS) entry which is preliminary data.</text>
</comment>
<feature type="transmembrane region" description="Helical" evidence="1">
    <location>
        <begin position="12"/>
        <end position="28"/>
    </location>
</feature>
<accession>A0ABS3TSS7</accession>
<gene>
    <name evidence="2" type="ORF">JFY56_15985</name>
</gene>
<dbReference type="EMBL" id="JAELYA010000006">
    <property type="protein sequence ID" value="MBO3276727.1"/>
    <property type="molecule type" value="Genomic_DNA"/>
</dbReference>
<sequence length="257" mass="28025">MQQSGGPLDALPLWGLFVTILILVLLSVEGGYRLGKYRRSRSEEEKESAVGAMVGATLGLLAFILAFTFGLAAERFDTRRQVVLDEANAIGTTYLRAGMLPERREEIRTLLREYVDVRLEAVRSGTIAAGIRQSEQLHTQLWAQATAIGEAHPTSIVLGLFVQSLNEVIDLHAKRVTADVRNRIPAAIWIALLAVAVLSLAAMGYHAGLSRTSRSLAEVVVALTFSIVIGLIADLDRPHEGALQVSQQALMDLRRSM</sequence>
<dbReference type="RefSeq" id="WP_208314831.1">
    <property type="nucleotide sequence ID" value="NZ_JAELYA010000006.1"/>
</dbReference>
<evidence type="ECO:0000313" key="3">
    <source>
        <dbReference type="Proteomes" id="UP000669060"/>
    </source>
</evidence>
<keyword evidence="3" id="KW-1185">Reference proteome</keyword>
<reference evidence="2 3" key="1">
    <citation type="submission" date="2020-12" db="EMBL/GenBank/DDBJ databases">
        <title>Pseudomonas schmalbachii sp. nov. isolated from millipede gut.</title>
        <authorList>
            <person name="Shelomi M."/>
        </authorList>
    </citation>
    <scope>NUCLEOTIDE SEQUENCE [LARGE SCALE GENOMIC DNA]</scope>
    <source>
        <strain evidence="2 3">Milli4</strain>
    </source>
</reference>
<protein>
    <submittedName>
        <fullName evidence="2">DUF4239 domain-containing protein</fullName>
    </submittedName>
</protein>
<dbReference type="Pfam" id="PF14023">
    <property type="entry name" value="Bestrophin-like"/>
    <property type="match status" value="1"/>
</dbReference>
<dbReference type="InterPro" id="IPR025333">
    <property type="entry name" value="DUF4239"/>
</dbReference>